<reference evidence="2 3" key="1">
    <citation type="submission" date="2023-12" db="EMBL/GenBank/DDBJ databases">
        <authorList>
            <person name="Easwaran N."/>
            <person name="Lazarus H.P.S."/>
        </authorList>
    </citation>
    <scope>NUCLEOTIDE SEQUENCE [LARGE SCALE GENOMIC DNA]</scope>
    <source>
        <strain evidence="2 3">VIT-2023</strain>
    </source>
</reference>
<organism evidence="2 3">
    <name type="scientific">Exiguobacterium indicum</name>
    <dbReference type="NCBI Taxonomy" id="296995"/>
    <lineage>
        <taxon>Bacteria</taxon>
        <taxon>Bacillati</taxon>
        <taxon>Bacillota</taxon>
        <taxon>Bacilli</taxon>
        <taxon>Bacillales</taxon>
        <taxon>Bacillales Family XII. Incertae Sedis</taxon>
        <taxon>Exiguobacterium</taxon>
    </lineage>
</organism>
<evidence type="ECO:0000313" key="2">
    <source>
        <dbReference type="EMBL" id="MEI4463748.1"/>
    </source>
</evidence>
<sequence length="262" mass="29860">MSRKKNAPKFSSFQANGALPEATNPNTDARGEKVDAVKKFSSTKSVANPYQSLSATSLSRVVTKKLPENMDGLVQYYNHIDAIHATSFVEKCRVLAHANAIFRYEGTRDGFRKEEGGWLEFVGRIGLSQSQVSRFVSFWNVFGEELLVRAVEEELTASKLAELLSWPEDPRAVMLEGRTYQVGDGEKTVYEMTREELREVKRMLGDRKERRVIEQPTKSRPVKLRIDFGDDDPLLKNLQERVKEEGSSPEDIIRLALEQYLR</sequence>
<gene>
    <name evidence="2" type="ORF">SZL87_15080</name>
</gene>
<feature type="region of interest" description="Disordered" evidence="1">
    <location>
        <begin position="1"/>
        <end position="35"/>
    </location>
</feature>
<proteinExistence type="predicted"/>
<dbReference type="RefSeq" id="WP_336449612.1">
    <property type="nucleotide sequence ID" value="NZ_JBAWKY010000006.1"/>
</dbReference>
<accession>A0ABU8ELE4</accession>
<keyword evidence="3" id="KW-1185">Reference proteome</keyword>
<evidence type="ECO:0000313" key="3">
    <source>
        <dbReference type="Proteomes" id="UP001387110"/>
    </source>
</evidence>
<evidence type="ECO:0000256" key="1">
    <source>
        <dbReference type="SAM" id="MobiDB-lite"/>
    </source>
</evidence>
<dbReference type="EMBL" id="JBAWKY010000006">
    <property type="protein sequence ID" value="MEI4463748.1"/>
    <property type="molecule type" value="Genomic_DNA"/>
</dbReference>
<dbReference type="Proteomes" id="UP001387110">
    <property type="component" value="Unassembled WGS sequence"/>
</dbReference>
<comment type="caution">
    <text evidence="2">The sequence shown here is derived from an EMBL/GenBank/DDBJ whole genome shotgun (WGS) entry which is preliminary data.</text>
</comment>
<name>A0ABU8ELE4_9BACL</name>
<protein>
    <submittedName>
        <fullName evidence="2">Ribbon-helix-helix protein, CopG family</fullName>
    </submittedName>
</protein>